<sequence length="43" mass="4890">MRETKNWEFKESITNTFLKTVSAFANYSDGEINFGVKDDGTVV</sequence>
<protein>
    <submittedName>
        <fullName evidence="2">ATP-binding protein</fullName>
    </submittedName>
</protein>
<dbReference type="RefSeq" id="WP_271862984.1">
    <property type="nucleotide sequence ID" value="NZ_JAOTGQ010000009.1"/>
</dbReference>
<dbReference type="EMBL" id="JAOTGY010000012">
    <property type="protein sequence ID" value="MDB6258418.1"/>
    <property type="molecule type" value="Genomic_DNA"/>
</dbReference>
<evidence type="ECO:0000259" key="1">
    <source>
        <dbReference type="Pfam" id="PF04326"/>
    </source>
</evidence>
<accession>A0A9X3W5H0</accession>
<evidence type="ECO:0000313" key="3">
    <source>
        <dbReference type="Proteomes" id="UP001141981"/>
    </source>
</evidence>
<dbReference type="Gene3D" id="3.30.950.30">
    <property type="entry name" value="Schlafen, AAA domain"/>
    <property type="match status" value="1"/>
</dbReference>
<reference evidence="2" key="1">
    <citation type="journal article" date="2022" name="Microorganisms">
        <title>Antibiotic Susceptibility, Resistance Gene Determinants and Corresponding Genomic Regions in Lactobacillus amylovorus Isolates Derived from Wild Boars and Domestic Pigs.</title>
        <authorList>
            <person name="Moravkova M."/>
            <person name="Kostovova I."/>
            <person name="Kavanova K."/>
            <person name="Pechar R."/>
            <person name="Stanek S."/>
            <person name="Brychta A."/>
            <person name="Zeman M."/>
            <person name="Kubasova T."/>
        </authorList>
    </citation>
    <scope>NUCLEOTIDE SEQUENCE</scope>
    <source>
        <strain evidence="2">M490A</strain>
    </source>
</reference>
<comment type="caution">
    <text evidence="2">The sequence shown here is derived from an EMBL/GenBank/DDBJ whole genome shotgun (WGS) entry which is preliminary data.</text>
</comment>
<keyword evidence="2" id="KW-0547">Nucleotide-binding</keyword>
<dbReference type="InterPro" id="IPR007421">
    <property type="entry name" value="Schlafen_AlbA_2_dom"/>
</dbReference>
<proteinExistence type="predicted"/>
<dbReference type="GO" id="GO:0005524">
    <property type="term" value="F:ATP binding"/>
    <property type="evidence" value="ECO:0007669"/>
    <property type="project" value="UniProtKB-KW"/>
</dbReference>
<gene>
    <name evidence="2" type="ORF">ODU72_07010</name>
</gene>
<name>A0A9X3W5H0_LACAM</name>
<dbReference type="AlphaFoldDB" id="A0A9X3W5H0"/>
<feature type="domain" description="Schlafen AlbA-2" evidence="1">
    <location>
        <begin position="3"/>
        <end position="43"/>
    </location>
</feature>
<organism evidence="2 3">
    <name type="scientific">Lactobacillus amylovorus</name>
    <dbReference type="NCBI Taxonomy" id="1604"/>
    <lineage>
        <taxon>Bacteria</taxon>
        <taxon>Bacillati</taxon>
        <taxon>Bacillota</taxon>
        <taxon>Bacilli</taxon>
        <taxon>Lactobacillales</taxon>
        <taxon>Lactobacillaceae</taxon>
        <taxon>Lactobacillus</taxon>
    </lineage>
</organism>
<dbReference type="Proteomes" id="UP001141981">
    <property type="component" value="Unassembled WGS sequence"/>
</dbReference>
<keyword evidence="2" id="KW-0067">ATP-binding</keyword>
<dbReference type="InterPro" id="IPR038461">
    <property type="entry name" value="Schlafen_AlbA_2_dom_sf"/>
</dbReference>
<dbReference type="Pfam" id="PF04326">
    <property type="entry name" value="SLFN_AlbA_2"/>
    <property type="match status" value="1"/>
</dbReference>
<evidence type="ECO:0000313" key="2">
    <source>
        <dbReference type="EMBL" id="MDB6258418.1"/>
    </source>
</evidence>
<reference evidence="2" key="2">
    <citation type="submission" date="2022-10" db="EMBL/GenBank/DDBJ databases">
        <authorList>
            <person name="Kostovova I."/>
            <person name="Moravkova M."/>
            <person name="Pechar R."/>
        </authorList>
    </citation>
    <scope>NUCLEOTIDE SEQUENCE</scope>
    <source>
        <strain evidence="2">M490A</strain>
    </source>
</reference>